<feature type="compositionally biased region" description="Low complexity" evidence="1">
    <location>
        <begin position="167"/>
        <end position="185"/>
    </location>
</feature>
<comment type="caution">
    <text evidence="2">The sequence shown here is derived from an EMBL/GenBank/DDBJ whole genome shotgun (WGS) entry which is preliminary data.</text>
</comment>
<dbReference type="EMBL" id="JABELV010000040">
    <property type="protein sequence ID" value="KAG7562049.1"/>
    <property type="molecule type" value="Genomic_DNA"/>
</dbReference>
<evidence type="ECO:0000313" key="2">
    <source>
        <dbReference type="EMBL" id="KAG7562049.1"/>
    </source>
</evidence>
<feature type="region of interest" description="Disordered" evidence="1">
    <location>
        <begin position="239"/>
        <end position="335"/>
    </location>
</feature>
<accession>A0A8K0JMH5</accession>
<reference evidence="2" key="1">
    <citation type="submission" date="2020-04" db="EMBL/GenBank/DDBJ databases">
        <title>Analysis of mating type loci in Filobasidium floriforme.</title>
        <authorList>
            <person name="Nowrousian M."/>
        </authorList>
    </citation>
    <scope>NUCLEOTIDE SEQUENCE</scope>
    <source>
        <strain evidence="2">CBS 6242</strain>
    </source>
</reference>
<gene>
    <name evidence="2" type="ORF">FFLO_02521</name>
</gene>
<feature type="region of interest" description="Disordered" evidence="1">
    <location>
        <begin position="357"/>
        <end position="409"/>
    </location>
</feature>
<evidence type="ECO:0000256" key="1">
    <source>
        <dbReference type="SAM" id="MobiDB-lite"/>
    </source>
</evidence>
<feature type="compositionally biased region" description="Basic and acidic residues" evidence="1">
    <location>
        <begin position="511"/>
        <end position="523"/>
    </location>
</feature>
<sequence length="661" mass="72185">MPCQPSIPYPKRSSRSPGPSNLCPATLPPLASTIASAHTLAPRRRSTIRHQSPSKPRQIAIVPPFHAAPWCSSKQVYARPTLQVRSGKFDTSRMTTDIFSDIGYCMSCEKPLRDSNASYCDDVCKANDGYSRRLRTGIEDSPSIMASLPALLASNIKSSSRPHGQDASASTSSQSETSSPLQSPSPFAHPVLGLENSPKEDAFTLPPPAYPHANPLYHNTFSTSSNPVKIPTYKAASPAADLSHSQRESYKEHLNGTPTKGIESTLRYGRRPGHTNSVTSPLALFPIGSTKRHDSNGASRPTNVLGSPAFAPLRNVSDSSVLTTQQNGDNRQRKSFAYGTHSPLLLAANASRAPSSAVDFSNASANPRDQSPQLQASSSTAALKSAQNGNNERQSRSGSRPRIVVRETAVDNRRKSFPAHLFAGLRPKLTTSATVMDARAQPVICSDSEEDGLVPPPETEREISRRGRSRERKMSAVEREGSRSRSSRAPSSHLGLDGMAQPRTSRSGSRMRRERDGERDRKRSQGRRNRDRSQSSSDRERSSGDDQSFRNHHAAPRLTTRDSHYNPELDTIVGSFQNEQQAGQSVERGRGAKASDVNYDGFREGSPLATIKPNRRQIRPVGPDFSPTASSKVLSDEPVDRRSRSKSTSEFKRTYDARVVV</sequence>
<dbReference type="AlphaFoldDB" id="A0A8K0JMH5"/>
<feature type="compositionally biased region" description="Polar residues" evidence="1">
    <location>
        <begin position="574"/>
        <end position="584"/>
    </location>
</feature>
<feature type="compositionally biased region" description="Polar residues" evidence="1">
    <location>
        <begin position="316"/>
        <end position="329"/>
    </location>
</feature>
<keyword evidence="3" id="KW-1185">Reference proteome</keyword>
<protein>
    <submittedName>
        <fullName evidence="2">Uncharacterized protein</fullName>
    </submittedName>
</protein>
<feature type="region of interest" description="Disordered" evidence="1">
    <location>
        <begin position="1"/>
        <end position="22"/>
    </location>
</feature>
<feature type="region of interest" description="Disordered" evidence="1">
    <location>
        <begin position="446"/>
        <end position="661"/>
    </location>
</feature>
<name>A0A8K0JMH5_9TREE</name>
<dbReference type="Proteomes" id="UP000812966">
    <property type="component" value="Unassembled WGS sequence"/>
</dbReference>
<proteinExistence type="predicted"/>
<feature type="compositionally biased region" description="Polar residues" evidence="1">
    <location>
        <begin position="357"/>
        <end position="398"/>
    </location>
</feature>
<feature type="compositionally biased region" description="Basic and acidic residues" evidence="1">
    <location>
        <begin position="531"/>
        <end position="549"/>
    </location>
</feature>
<organism evidence="2 3">
    <name type="scientific">Filobasidium floriforme</name>
    <dbReference type="NCBI Taxonomy" id="5210"/>
    <lineage>
        <taxon>Eukaryota</taxon>
        <taxon>Fungi</taxon>
        <taxon>Dikarya</taxon>
        <taxon>Basidiomycota</taxon>
        <taxon>Agaricomycotina</taxon>
        <taxon>Tremellomycetes</taxon>
        <taxon>Filobasidiales</taxon>
        <taxon>Filobasidiaceae</taxon>
        <taxon>Filobasidium</taxon>
    </lineage>
</organism>
<evidence type="ECO:0000313" key="3">
    <source>
        <dbReference type="Proteomes" id="UP000812966"/>
    </source>
</evidence>
<feature type="compositionally biased region" description="Polar residues" evidence="1">
    <location>
        <begin position="296"/>
        <end position="305"/>
    </location>
</feature>
<feature type="region of interest" description="Disordered" evidence="1">
    <location>
        <begin position="157"/>
        <end position="208"/>
    </location>
</feature>
<feature type="compositionally biased region" description="Basic and acidic residues" evidence="1">
    <location>
        <begin position="472"/>
        <end position="483"/>
    </location>
</feature>
<feature type="compositionally biased region" description="Basic and acidic residues" evidence="1">
    <location>
        <begin position="244"/>
        <end position="254"/>
    </location>
</feature>
<feature type="compositionally biased region" description="Basic and acidic residues" evidence="1">
    <location>
        <begin position="634"/>
        <end position="661"/>
    </location>
</feature>